<comment type="caution">
    <text evidence="2">The sequence shown here is derived from an EMBL/GenBank/DDBJ whole genome shotgun (WGS) entry which is preliminary data.</text>
</comment>
<reference evidence="2 3" key="1">
    <citation type="submission" date="2019-03" db="EMBL/GenBank/DDBJ databases">
        <title>Genomic Encyclopedia of Type Strains, Phase IV (KMG-IV): sequencing the most valuable type-strain genomes for metagenomic binning, comparative biology and taxonomic classification.</title>
        <authorList>
            <person name="Goeker M."/>
        </authorList>
    </citation>
    <scope>NUCLEOTIDE SEQUENCE [LARGE SCALE GENOMIC DNA]</scope>
    <source>
        <strain evidence="2 3">DSM 11170</strain>
    </source>
</reference>
<evidence type="ECO:0000313" key="2">
    <source>
        <dbReference type="EMBL" id="TCP64043.1"/>
    </source>
</evidence>
<organism evidence="2 3">
    <name type="scientific">Heliophilum fasciatum</name>
    <dbReference type="NCBI Taxonomy" id="35700"/>
    <lineage>
        <taxon>Bacteria</taxon>
        <taxon>Bacillati</taxon>
        <taxon>Bacillota</taxon>
        <taxon>Clostridia</taxon>
        <taxon>Eubacteriales</taxon>
        <taxon>Heliobacteriaceae</taxon>
        <taxon>Heliophilum</taxon>
    </lineage>
</organism>
<feature type="region of interest" description="Disordered" evidence="1">
    <location>
        <begin position="108"/>
        <end position="133"/>
    </location>
</feature>
<dbReference type="EMBL" id="SLXT01000012">
    <property type="protein sequence ID" value="TCP64043.1"/>
    <property type="molecule type" value="Genomic_DNA"/>
</dbReference>
<dbReference type="Proteomes" id="UP000294813">
    <property type="component" value="Unassembled WGS sequence"/>
</dbReference>
<evidence type="ECO:0000313" key="3">
    <source>
        <dbReference type="Proteomes" id="UP000294813"/>
    </source>
</evidence>
<dbReference type="RefSeq" id="WP_131919237.1">
    <property type="nucleotide sequence ID" value="NZ_JAOQNU010000026.1"/>
</dbReference>
<name>A0A4R2RLN6_9FIRM</name>
<sequence>MRSKWKKALIVTGSSLLVVAGTTVTIIWTQFTEMERQFLFSGDPQRVIVDQLIQEAMNDRDLQLAPELKERLAQGQTEGGRGSALPKLTEPLPRRTVTGMVGTINNTGGSLTTYLGSDDRSSQSQGGNSAADGAIVQDPQEQIRQKYNAQLLSLQQEGEQNIDQMLGNAKSEYVAARSRGSKIEALQIVRRTYQDAKQMQSSYQQRFEGIITNLEKELQAQGLSTEMVQDARIYYQQRVQEQQVAVYNKYIKKR</sequence>
<dbReference type="AlphaFoldDB" id="A0A4R2RLN6"/>
<protein>
    <submittedName>
        <fullName evidence="2">Uncharacterized protein</fullName>
    </submittedName>
</protein>
<gene>
    <name evidence="2" type="ORF">EDD73_1124</name>
</gene>
<evidence type="ECO:0000256" key="1">
    <source>
        <dbReference type="SAM" id="MobiDB-lite"/>
    </source>
</evidence>
<proteinExistence type="predicted"/>
<accession>A0A4R2RLN6</accession>
<keyword evidence="3" id="KW-1185">Reference proteome</keyword>